<comment type="caution">
    <text evidence="2">The sequence shown here is derived from an EMBL/GenBank/DDBJ whole genome shotgun (WGS) entry which is preliminary data.</text>
</comment>
<name>A0A835IPC2_9MAGN</name>
<feature type="compositionally biased region" description="Polar residues" evidence="1">
    <location>
        <begin position="73"/>
        <end position="108"/>
    </location>
</feature>
<evidence type="ECO:0000313" key="2">
    <source>
        <dbReference type="EMBL" id="KAF9619862.1"/>
    </source>
</evidence>
<protein>
    <submittedName>
        <fullName evidence="2">Uncharacterized protein</fullName>
    </submittedName>
</protein>
<evidence type="ECO:0000313" key="3">
    <source>
        <dbReference type="Proteomes" id="UP000631114"/>
    </source>
</evidence>
<dbReference type="AlphaFoldDB" id="A0A835IPC2"/>
<accession>A0A835IPC2</accession>
<feature type="region of interest" description="Disordered" evidence="1">
    <location>
        <begin position="70"/>
        <end position="108"/>
    </location>
</feature>
<dbReference type="EMBL" id="JADFTS010000002">
    <property type="protein sequence ID" value="KAF9619862.1"/>
    <property type="molecule type" value="Genomic_DNA"/>
</dbReference>
<dbReference type="Proteomes" id="UP000631114">
    <property type="component" value="Unassembled WGS sequence"/>
</dbReference>
<reference evidence="2 3" key="1">
    <citation type="submission" date="2020-10" db="EMBL/GenBank/DDBJ databases">
        <title>The Coptis chinensis genome and diversification of protoberbering-type alkaloids.</title>
        <authorList>
            <person name="Wang B."/>
            <person name="Shu S."/>
            <person name="Song C."/>
            <person name="Liu Y."/>
        </authorList>
    </citation>
    <scope>NUCLEOTIDE SEQUENCE [LARGE SCALE GENOMIC DNA]</scope>
    <source>
        <strain evidence="2">HL-2020</strain>
        <tissue evidence="2">Leaf</tissue>
    </source>
</reference>
<organism evidence="2 3">
    <name type="scientific">Coptis chinensis</name>
    <dbReference type="NCBI Taxonomy" id="261450"/>
    <lineage>
        <taxon>Eukaryota</taxon>
        <taxon>Viridiplantae</taxon>
        <taxon>Streptophyta</taxon>
        <taxon>Embryophyta</taxon>
        <taxon>Tracheophyta</taxon>
        <taxon>Spermatophyta</taxon>
        <taxon>Magnoliopsida</taxon>
        <taxon>Ranunculales</taxon>
        <taxon>Ranunculaceae</taxon>
        <taxon>Coptidoideae</taxon>
        <taxon>Coptis</taxon>
    </lineage>
</organism>
<keyword evidence="3" id="KW-1185">Reference proteome</keyword>
<evidence type="ECO:0000256" key="1">
    <source>
        <dbReference type="SAM" id="MobiDB-lite"/>
    </source>
</evidence>
<sequence length="108" mass="12150">MTLSEVEKLAKGTQHQVDEMQGLMTQVNDRLIKEIQAREVAERKMEARLELSDKKLDARFDQLLKIMNDKGKNTTVTAELPSGSGTPLETTTEAEQSATYSRQKIPND</sequence>
<gene>
    <name evidence="2" type="ORF">IFM89_009644</name>
</gene>
<proteinExistence type="predicted"/>